<sequence length="608" mass="67092">MLFGRIAGLIEAGDLVDAAHEIAHWRSAQPDDAGALTLAARVMRLCGRYGEATTTLDRALVTVPGFVPALVEMARTTRTQGHVGPATEWFARAWQTQQTTRSEYGDRGDHDWPAEWMELLAQAGRNQEGRDIAAAWCERDGSRAAPWFTLGLVNQRDGQLNAAFDAYSRAMQIDADLPMLRSNLAALYNQMKDAQTARRLAMDVIRGEPENSLAWVNLSSAYLALRQPENALIAADRACVLAPSYNEALGGRISALKELQRWDDALATAVHLAQLAPNNPRVQWTVAMLQLVRGDYANGLINHEARWQGSGELAKVPVFRPEHRWQGEDLAGKTLFVWGEQGFGDAFQFVRFVPLIAERVRAAGGKLAYNCFAGVLPLFQRSLARYGIEPVAHNTGNLATFDFHVPIGSLPLMLGMTPETLPVPEGYLLADAGKVARWRGKLGGPEKLRVGLVWSGSRGHQRNPLRSIDPMKYAQTFAGVAGVEFYSLQVDDRDSVVRMREAGLPVNDPTPELASFDDTAALMSSLDLVITVCTSVVHLGGALGVPTWLLVDVNPHWVWMLERSDSPWYSSLRLFRQSAYGDWSPVLDALQTALRERAEQHARQQHSS</sequence>
<dbReference type="EMBL" id="MTZV01000006">
    <property type="protein sequence ID" value="PCE23441.1"/>
    <property type="molecule type" value="Genomic_DNA"/>
</dbReference>
<feature type="repeat" description="TPR" evidence="1">
    <location>
        <begin position="144"/>
        <end position="177"/>
    </location>
</feature>
<dbReference type="OrthoDB" id="238183at2"/>
<keyword evidence="1" id="KW-0802">TPR repeat</keyword>
<evidence type="ECO:0000313" key="2">
    <source>
        <dbReference type="EMBL" id="PCE23441.1"/>
    </source>
</evidence>
<dbReference type="GO" id="GO:0006493">
    <property type="term" value="P:protein O-linked glycosylation"/>
    <property type="evidence" value="ECO:0007669"/>
    <property type="project" value="InterPro"/>
</dbReference>
<dbReference type="Proteomes" id="UP000218022">
    <property type="component" value="Unassembled WGS sequence"/>
</dbReference>
<protein>
    <recommendedName>
        <fullName evidence="4">Tetratricopeptide repeat protein</fullName>
    </recommendedName>
</protein>
<dbReference type="InterPro" id="IPR037919">
    <property type="entry name" value="OGT"/>
</dbReference>
<dbReference type="SUPFAM" id="SSF48452">
    <property type="entry name" value="TPR-like"/>
    <property type="match status" value="2"/>
</dbReference>
<accession>A0A2A4EQM2</accession>
<dbReference type="PANTHER" id="PTHR44366:SF1">
    <property type="entry name" value="UDP-N-ACETYLGLUCOSAMINE--PEPTIDE N-ACETYLGLUCOSAMINYLTRANSFERASE 110 KDA SUBUNIT"/>
    <property type="match status" value="1"/>
</dbReference>
<name>A0A2A4EQM2_9BURK</name>
<organism evidence="2 3">
    <name type="scientific">Paraburkholderia acidicola</name>
    <dbReference type="NCBI Taxonomy" id="1912599"/>
    <lineage>
        <taxon>Bacteria</taxon>
        <taxon>Pseudomonadati</taxon>
        <taxon>Pseudomonadota</taxon>
        <taxon>Betaproteobacteria</taxon>
        <taxon>Burkholderiales</taxon>
        <taxon>Burkholderiaceae</taxon>
        <taxon>Paraburkholderia</taxon>
    </lineage>
</organism>
<dbReference type="SUPFAM" id="SSF53756">
    <property type="entry name" value="UDP-Glycosyltransferase/glycogen phosphorylase"/>
    <property type="match status" value="1"/>
</dbReference>
<evidence type="ECO:0000256" key="1">
    <source>
        <dbReference type="PROSITE-ProRule" id="PRU00339"/>
    </source>
</evidence>
<dbReference type="InterPro" id="IPR019734">
    <property type="entry name" value="TPR_rpt"/>
</dbReference>
<dbReference type="GO" id="GO:0097363">
    <property type="term" value="F:protein O-acetylglucosaminyltransferase activity"/>
    <property type="evidence" value="ECO:0007669"/>
    <property type="project" value="TreeGrafter"/>
</dbReference>
<dbReference type="Gene3D" id="1.25.40.10">
    <property type="entry name" value="Tetratricopeptide repeat domain"/>
    <property type="match status" value="1"/>
</dbReference>
<dbReference type="AlphaFoldDB" id="A0A2A4EQM2"/>
<dbReference type="RefSeq" id="WP_096726211.1">
    <property type="nucleotide sequence ID" value="NZ_MTZV01000006.1"/>
</dbReference>
<reference evidence="2 3" key="1">
    <citation type="submission" date="2017-01" db="EMBL/GenBank/DDBJ databases">
        <title>Whole-Genome Shotgun Sequencing of Two beta-Proteobacterial Species in Search of the Bulgecin Biosynthetic Cluster.</title>
        <authorList>
            <person name="Horsman M.E."/>
            <person name="Marous D.R."/>
            <person name="Li R."/>
            <person name="Oliver R.A."/>
            <person name="Byun B."/>
            <person name="Emrich S.J."/>
            <person name="Boggess B."/>
            <person name="Townsend C.A."/>
            <person name="Mobashery S."/>
        </authorList>
    </citation>
    <scope>NUCLEOTIDE SEQUENCE [LARGE SCALE GENOMIC DNA]</scope>
    <source>
        <strain evidence="2 3">ATCC 31363</strain>
    </source>
</reference>
<dbReference type="PANTHER" id="PTHR44366">
    <property type="entry name" value="UDP-N-ACETYLGLUCOSAMINE--PEPTIDE N-ACETYLGLUCOSAMINYLTRANSFERASE 110 KDA SUBUNIT"/>
    <property type="match status" value="1"/>
</dbReference>
<evidence type="ECO:0000313" key="3">
    <source>
        <dbReference type="Proteomes" id="UP000218022"/>
    </source>
</evidence>
<comment type="caution">
    <text evidence="2">The sequence shown here is derived from an EMBL/GenBank/DDBJ whole genome shotgun (WGS) entry which is preliminary data.</text>
</comment>
<dbReference type="Gene3D" id="3.40.50.2000">
    <property type="entry name" value="Glycogen Phosphorylase B"/>
    <property type="match status" value="1"/>
</dbReference>
<evidence type="ECO:0008006" key="4">
    <source>
        <dbReference type="Google" id="ProtNLM"/>
    </source>
</evidence>
<gene>
    <name evidence="2" type="ORF">BWP39_27570</name>
</gene>
<proteinExistence type="predicted"/>
<dbReference type="SMART" id="SM00028">
    <property type="entry name" value="TPR"/>
    <property type="match status" value="5"/>
</dbReference>
<dbReference type="InterPro" id="IPR011990">
    <property type="entry name" value="TPR-like_helical_dom_sf"/>
</dbReference>
<dbReference type="PROSITE" id="PS50005">
    <property type="entry name" value="TPR"/>
    <property type="match status" value="1"/>
</dbReference>